<dbReference type="SMART" id="SM00293">
    <property type="entry name" value="PWWP"/>
    <property type="match status" value="1"/>
</dbReference>
<proteinExistence type="predicted"/>
<dbReference type="STRING" id="8840.ENSAPLP00000032660"/>
<sequence length="141" mass="16213">MGQGDEDSSLDALDLVWAKCRGYPSYPALIIDPKMPREGMFHHGVPIPVPPLEVLKLGEQMTQEAREHLYLVLFFDNKRTWQWLPRTKLVPLGVNQDLDKEKMLEGRKSNIRKSVQIAYHRAMQHRNKVQGEQSSDSSDSD</sequence>
<dbReference type="Ensembl" id="ENSAPLT00000045741.1">
    <property type="protein sequence ID" value="ENSAPLP00000032660.1"/>
    <property type="gene ID" value="ENSAPLG00000029020.1"/>
</dbReference>
<evidence type="ECO:0000313" key="3">
    <source>
        <dbReference type="Proteomes" id="UP000016666"/>
    </source>
</evidence>
<dbReference type="InterPro" id="IPR000313">
    <property type="entry name" value="PWWP_dom"/>
</dbReference>
<reference evidence="2" key="2">
    <citation type="submission" date="2025-08" db="UniProtKB">
        <authorList>
            <consortium name="Ensembl"/>
        </authorList>
    </citation>
    <scope>IDENTIFICATION</scope>
</reference>
<dbReference type="Pfam" id="PF00855">
    <property type="entry name" value="PWWP"/>
    <property type="match status" value="1"/>
</dbReference>
<dbReference type="PROSITE" id="PS50812">
    <property type="entry name" value="PWWP"/>
    <property type="match status" value="1"/>
</dbReference>
<dbReference type="Proteomes" id="UP000016666">
    <property type="component" value="Unassembled WGS sequence"/>
</dbReference>
<evidence type="ECO:0000259" key="1">
    <source>
        <dbReference type="PROSITE" id="PS50812"/>
    </source>
</evidence>
<dbReference type="OMA" id="SHEPILY"/>
<accession>A0A493U490</accession>
<keyword evidence="3" id="KW-1185">Reference proteome</keyword>
<feature type="domain" description="PWWP" evidence="1">
    <location>
        <begin position="12"/>
        <end position="95"/>
    </location>
</feature>
<dbReference type="SUPFAM" id="SSF63748">
    <property type="entry name" value="Tudor/PWWP/MBT"/>
    <property type="match status" value="1"/>
</dbReference>
<dbReference type="AlphaFoldDB" id="A0A493U490"/>
<dbReference type="FunFam" id="2.30.30.140:FF:000008">
    <property type="entry name" value="Bromodomain containing 1, isoform CRA_b"/>
    <property type="match status" value="1"/>
</dbReference>
<dbReference type="CDD" id="cd20156">
    <property type="entry name" value="PWWP_BRPF1"/>
    <property type="match status" value="1"/>
</dbReference>
<reference evidence="2" key="3">
    <citation type="submission" date="2025-09" db="UniProtKB">
        <authorList>
            <consortium name="Ensembl"/>
        </authorList>
    </citation>
    <scope>IDENTIFICATION</scope>
</reference>
<dbReference type="Gene3D" id="2.30.30.140">
    <property type="match status" value="1"/>
</dbReference>
<protein>
    <recommendedName>
        <fullName evidence="1">PWWP domain-containing protein</fullName>
    </recommendedName>
</protein>
<dbReference type="InterPro" id="IPR049583">
    <property type="entry name" value="BRPF1_PWWP"/>
</dbReference>
<organism evidence="2 3">
    <name type="scientific">Anas platyrhynchos platyrhynchos</name>
    <name type="common">Northern mallard</name>
    <dbReference type="NCBI Taxonomy" id="8840"/>
    <lineage>
        <taxon>Eukaryota</taxon>
        <taxon>Metazoa</taxon>
        <taxon>Chordata</taxon>
        <taxon>Craniata</taxon>
        <taxon>Vertebrata</taxon>
        <taxon>Euteleostomi</taxon>
        <taxon>Archelosauria</taxon>
        <taxon>Archosauria</taxon>
        <taxon>Dinosauria</taxon>
        <taxon>Saurischia</taxon>
        <taxon>Theropoda</taxon>
        <taxon>Coelurosauria</taxon>
        <taxon>Aves</taxon>
        <taxon>Neognathae</taxon>
        <taxon>Galloanserae</taxon>
        <taxon>Anseriformes</taxon>
        <taxon>Anatidae</taxon>
        <taxon>Anatinae</taxon>
        <taxon>Anas</taxon>
    </lineage>
</organism>
<name>A0A493U490_ANAPP</name>
<reference evidence="3" key="1">
    <citation type="submission" date="2017-10" db="EMBL/GenBank/DDBJ databases">
        <title>A new Pekin duck reference genome.</title>
        <authorList>
            <person name="Hou Z.-C."/>
            <person name="Zhou Z.-K."/>
            <person name="Zhu F."/>
            <person name="Hou S.-S."/>
        </authorList>
    </citation>
    <scope>NUCLEOTIDE SEQUENCE [LARGE SCALE GENOMIC DNA]</scope>
</reference>
<evidence type="ECO:0000313" key="2">
    <source>
        <dbReference type="Ensembl" id="ENSAPLP00000032660.1"/>
    </source>
</evidence>
<dbReference type="GeneTree" id="ENSGT00940000157794"/>